<dbReference type="AlphaFoldDB" id="A0AA88HKN9"/>
<evidence type="ECO:0000256" key="7">
    <source>
        <dbReference type="ARBA" id="ARBA00048348"/>
    </source>
</evidence>
<sequence>MIFIIIFCTALVTLDPVNSFFMRPFGTILKERTIITTQTVAPTCYELAEDFSVCGRQARQYGFDTFGDSIFHAYNPTLEYDNYNYYQIQPSFGPSNGRGNYRFLTGGIKGILMSKETSMNYVTVRETSGQTQRATIHCLNPGERLPQHMCARNPCVPNPCTRNGDKRAKCKVQGAGSYSCKCSGSKFFSNGISCVGKQQSPVDIKTADVMDKEMPDLIFTNYDSPLSKLIVENTGKSAQASVALLARATARDGHNSDKITVGGADLNNTYEFEQFHFHWDLDSPNDGSEHKIDGKGYPSEVHFVHRNTKYDSVKEALKKRDGLAVIAVLFKEAAAKNEYYDEFFSAVPEIKKANSKKTLEEPDTVLANLLPEDTSKFYRYRGSLTTKPFTENVQWIVMHEILELSGAQLEKFGKIQDPDGNQLRYNDREIQPIRDREIFNRIGAAKQSAKKSFLFSQNSSDRK</sequence>
<evidence type="ECO:0000256" key="8">
    <source>
        <dbReference type="RuleBase" id="RU367011"/>
    </source>
</evidence>
<evidence type="ECO:0000256" key="3">
    <source>
        <dbReference type="ARBA" id="ARBA00012925"/>
    </source>
</evidence>
<dbReference type="InterPro" id="IPR036398">
    <property type="entry name" value="CA_dom_sf"/>
</dbReference>
<evidence type="ECO:0000256" key="2">
    <source>
        <dbReference type="ARBA" id="ARBA00010718"/>
    </source>
</evidence>
<accession>A0AA88HKN9</accession>
<evidence type="ECO:0000256" key="6">
    <source>
        <dbReference type="ARBA" id="ARBA00023239"/>
    </source>
</evidence>
<feature type="domain" description="Alpha-carbonic anhydrase" evidence="9">
    <location>
        <begin position="174"/>
        <end position="442"/>
    </location>
</feature>
<name>A0AA88HKN9_ARTSF</name>
<evidence type="ECO:0000256" key="4">
    <source>
        <dbReference type="ARBA" id="ARBA00022723"/>
    </source>
</evidence>
<feature type="chain" id="PRO_5041514597" description="Carbonic anhydrase" evidence="8">
    <location>
        <begin position="20"/>
        <end position="463"/>
    </location>
</feature>
<dbReference type="PANTHER" id="PTHR18952:SF265">
    <property type="entry name" value="CARBONIC ANHYDRASE"/>
    <property type="match status" value="1"/>
</dbReference>
<comment type="similarity">
    <text evidence="2 8">Belongs to the alpha-carbonic anhydrase family.</text>
</comment>
<dbReference type="GO" id="GO:0004089">
    <property type="term" value="F:carbonate dehydratase activity"/>
    <property type="evidence" value="ECO:0007669"/>
    <property type="project" value="UniProtKB-UniRule"/>
</dbReference>
<keyword evidence="5 8" id="KW-0862">Zinc</keyword>
<dbReference type="Pfam" id="PF00194">
    <property type="entry name" value="Carb_anhydrase"/>
    <property type="match status" value="1"/>
</dbReference>
<protein>
    <recommendedName>
        <fullName evidence="3 8">Carbonic anhydrase</fullName>
        <ecNumber evidence="3 8">4.2.1.1</ecNumber>
    </recommendedName>
</protein>
<dbReference type="PROSITE" id="PS51144">
    <property type="entry name" value="ALPHA_CA_2"/>
    <property type="match status" value="1"/>
</dbReference>
<dbReference type="Proteomes" id="UP001187531">
    <property type="component" value="Unassembled WGS sequence"/>
</dbReference>
<keyword evidence="8" id="KW-0732">Signal</keyword>
<keyword evidence="4 8" id="KW-0479">Metal-binding</keyword>
<comment type="caution">
    <text evidence="10">The sequence shown here is derived from an EMBL/GenBank/DDBJ whole genome shotgun (WGS) entry which is preliminary data.</text>
</comment>
<comment type="function">
    <text evidence="1 8">Reversible hydration of carbon dioxide.</text>
</comment>
<proteinExistence type="inferred from homology"/>
<dbReference type="SMART" id="SM01057">
    <property type="entry name" value="Carb_anhydrase"/>
    <property type="match status" value="1"/>
</dbReference>
<keyword evidence="11" id="KW-1185">Reference proteome</keyword>
<evidence type="ECO:0000313" key="10">
    <source>
        <dbReference type="EMBL" id="KAK2709386.1"/>
    </source>
</evidence>
<evidence type="ECO:0000256" key="5">
    <source>
        <dbReference type="ARBA" id="ARBA00022833"/>
    </source>
</evidence>
<dbReference type="InterPro" id="IPR023561">
    <property type="entry name" value="Carbonic_anhydrase_a-class"/>
</dbReference>
<dbReference type="GO" id="GO:0008270">
    <property type="term" value="F:zinc ion binding"/>
    <property type="evidence" value="ECO:0007669"/>
    <property type="project" value="UniProtKB-UniRule"/>
</dbReference>
<evidence type="ECO:0000313" key="11">
    <source>
        <dbReference type="Proteomes" id="UP001187531"/>
    </source>
</evidence>
<dbReference type="InterPro" id="IPR001148">
    <property type="entry name" value="CA_dom"/>
</dbReference>
<dbReference type="PANTHER" id="PTHR18952">
    <property type="entry name" value="CARBONIC ANHYDRASE"/>
    <property type="match status" value="1"/>
</dbReference>
<gene>
    <name evidence="10" type="ORF">QYM36_013149</name>
</gene>
<dbReference type="CDD" id="cd00326">
    <property type="entry name" value="alpha_CA"/>
    <property type="match status" value="1"/>
</dbReference>
<dbReference type="EMBL" id="JAVRJZ010000017">
    <property type="protein sequence ID" value="KAK2709386.1"/>
    <property type="molecule type" value="Genomic_DNA"/>
</dbReference>
<dbReference type="SUPFAM" id="SSF51069">
    <property type="entry name" value="Carbonic anhydrase"/>
    <property type="match status" value="1"/>
</dbReference>
<dbReference type="PROSITE" id="PS00162">
    <property type="entry name" value="ALPHA_CA_1"/>
    <property type="match status" value="1"/>
</dbReference>
<comment type="catalytic activity">
    <reaction evidence="7 8">
        <text>hydrogencarbonate + H(+) = CO2 + H2O</text>
        <dbReference type="Rhea" id="RHEA:10748"/>
        <dbReference type="ChEBI" id="CHEBI:15377"/>
        <dbReference type="ChEBI" id="CHEBI:15378"/>
        <dbReference type="ChEBI" id="CHEBI:16526"/>
        <dbReference type="ChEBI" id="CHEBI:17544"/>
        <dbReference type="EC" id="4.2.1.1"/>
    </reaction>
</comment>
<feature type="signal peptide" evidence="8">
    <location>
        <begin position="1"/>
        <end position="19"/>
    </location>
</feature>
<evidence type="ECO:0000259" key="9">
    <source>
        <dbReference type="PROSITE" id="PS51144"/>
    </source>
</evidence>
<keyword evidence="6 8" id="KW-0456">Lyase</keyword>
<reference evidence="10" key="1">
    <citation type="submission" date="2023-07" db="EMBL/GenBank/DDBJ databases">
        <title>Chromosome-level genome assembly of Artemia franciscana.</title>
        <authorList>
            <person name="Jo E."/>
        </authorList>
    </citation>
    <scope>NUCLEOTIDE SEQUENCE</scope>
    <source>
        <tissue evidence="10">Whole body</tissue>
    </source>
</reference>
<dbReference type="Gene3D" id="3.10.200.10">
    <property type="entry name" value="Alpha carbonic anhydrase"/>
    <property type="match status" value="1"/>
</dbReference>
<dbReference type="EC" id="4.2.1.1" evidence="3 8"/>
<evidence type="ECO:0000256" key="1">
    <source>
        <dbReference type="ARBA" id="ARBA00002904"/>
    </source>
</evidence>
<organism evidence="10 11">
    <name type="scientific">Artemia franciscana</name>
    <name type="common">Brine shrimp</name>
    <name type="synonym">Artemia sanfranciscana</name>
    <dbReference type="NCBI Taxonomy" id="6661"/>
    <lineage>
        <taxon>Eukaryota</taxon>
        <taxon>Metazoa</taxon>
        <taxon>Ecdysozoa</taxon>
        <taxon>Arthropoda</taxon>
        <taxon>Crustacea</taxon>
        <taxon>Branchiopoda</taxon>
        <taxon>Anostraca</taxon>
        <taxon>Artemiidae</taxon>
        <taxon>Artemia</taxon>
    </lineage>
</organism>
<comment type="cofactor">
    <cofactor evidence="8">
        <name>Zn(2+)</name>
        <dbReference type="ChEBI" id="CHEBI:29105"/>
    </cofactor>
</comment>
<dbReference type="InterPro" id="IPR018338">
    <property type="entry name" value="Carbonic_anhydrase_a-class_CS"/>
</dbReference>